<keyword evidence="3" id="KW-0808">Transferase</keyword>
<dbReference type="Gene3D" id="3.30.200.20">
    <property type="entry name" value="Phosphorylase Kinase, domain 1"/>
    <property type="match status" value="1"/>
</dbReference>
<comment type="catalytic activity">
    <reaction evidence="7">
        <text>L-threonyl-[protein] + ATP = O-phospho-L-threonyl-[protein] + ADP + H(+)</text>
        <dbReference type="Rhea" id="RHEA:46608"/>
        <dbReference type="Rhea" id="RHEA-COMP:11060"/>
        <dbReference type="Rhea" id="RHEA-COMP:11605"/>
        <dbReference type="ChEBI" id="CHEBI:15378"/>
        <dbReference type="ChEBI" id="CHEBI:30013"/>
        <dbReference type="ChEBI" id="CHEBI:30616"/>
        <dbReference type="ChEBI" id="CHEBI:61977"/>
        <dbReference type="ChEBI" id="CHEBI:456216"/>
        <dbReference type="EC" id="2.7.11.1"/>
    </reaction>
</comment>
<keyword evidence="4 9" id="KW-0547">Nucleotide-binding</keyword>
<keyword evidence="5" id="KW-0418">Kinase</keyword>
<comment type="catalytic activity">
    <reaction evidence="8">
        <text>L-seryl-[protein] + ATP = O-phospho-L-seryl-[protein] + ADP + H(+)</text>
        <dbReference type="Rhea" id="RHEA:17989"/>
        <dbReference type="Rhea" id="RHEA-COMP:9863"/>
        <dbReference type="Rhea" id="RHEA-COMP:11604"/>
        <dbReference type="ChEBI" id="CHEBI:15378"/>
        <dbReference type="ChEBI" id="CHEBI:29999"/>
        <dbReference type="ChEBI" id="CHEBI:30616"/>
        <dbReference type="ChEBI" id="CHEBI:83421"/>
        <dbReference type="ChEBI" id="CHEBI:456216"/>
        <dbReference type="EC" id="2.7.11.1"/>
    </reaction>
</comment>
<dbReference type="SUPFAM" id="SSF56112">
    <property type="entry name" value="Protein kinase-like (PK-like)"/>
    <property type="match status" value="1"/>
</dbReference>
<keyword evidence="12" id="KW-1185">Reference proteome</keyword>
<evidence type="ECO:0000256" key="5">
    <source>
        <dbReference type="ARBA" id="ARBA00022777"/>
    </source>
</evidence>
<dbReference type="PANTHER" id="PTHR47634:SF9">
    <property type="entry name" value="PROTEIN KINASE DOMAIN-CONTAINING PROTEIN-RELATED"/>
    <property type="match status" value="1"/>
</dbReference>
<evidence type="ECO:0000256" key="9">
    <source>
        <dbReference type="PROSITE-ProRule" id="PRU10141"/>
    </source>
</evidence>
<evidence type="ECO:0000256" key="6">
    <source>
        <dbReference type="ARBA" id="ARBA00022840"/>
    </source>
</evidence>
<evidence type="ECO:0000256" key="10">
    <source>
        <dbReference type="SAM" id="MobiDB-lite"/>
    </source>
</evidence>
<dbReference type="Proteomes" id="UP000191500">
    <property type="component" value="Unassembled WGS sequence"/>
</dbReference>
<dbReference type="EMBL" id="MDDG01000002">
    <property type="protein sequence ID" value="OQE44139.1"/>
    <property type="molecule type" value="Genomic_DNA"/>
</dbReference>
<evidence type="ECO:0000256" key="8">
    <source>
        <dbReference type="ARBA" id="ARBA00048679"/>
    </source>
</evidence>
<dbReference type="AlphaFoldDB" id="A0A1V6V0W8"/>
<protein>
    <recommendedName>
        <fullName evidence="1">non-specific serine/threonine protein kinase</fullName>
        <ecNumber evidence="1">2.7.11.1</ecNumber>
    </recommendedName>
</protein>
<dbReference type="InterPro" id="IPR051334">
    <property type="entry name" value="SRPK"/>
</dbReference>
<dbReference type="PROSITE" id="PS00107">
    <property type="entry name" value="PROTEIN_KINASE_ATP"/>
    <property type="match status" value="1"/>
</dbReference>
<name>A0A1V6V0W8_9EURO</name>
<dbReference type="GO" id="GO:0005737">
    <property type="term" value="C:cytoplasm"/>
    <property type="evidence" value="ECO:0007669"/>
    <property type="project" value="TreeGrafter"/>
</dbReference>
<dbReference type="GO" id="GO:0005524">
    <property type="term" value="F:ATP binding"/>
    <property type="evidence" value="ECO:0007669"/>
    <property type="project" value="UniProtKB-UniRule"/>
</dbReference>
<dbReference type="GO" id="GO:0005634">
    <property type="term" value="C:nucleus"/>
    <property type="evidence" value="ECO:0007669"/>
    <property type="project" value="TreeGrafter"/>
</dbReference>
<evidence type="ECO:0000256" key="4">
    <source>
        <dbReference type="ARBA" id="ARBA00022741"/>
    </source>
</evidence>
<evidence type="ECO:0000256" key="1">
    <source>
        <dbReference type="ARBA" id="ARBA00012513"/>
    </source>
</evidence>
<evidence type="ECO:0000256" key="2">
    <source>
        <dbReference type="ARBA" id="ARBA00022527"/>
    </source>
</evidence>
<dbReference type="InterPro" id="IPR017441">
    <property type="entry name" value="Protein_kinase_ATP_BS"/>
</dbReference>
<feature type="compositionally biased region" description="Pro residues" evidence="10">
    <location>
        <begin position="1"/>
        <end position="12"/>
    </location>
</feature>
<keyword evidence="2" id="KW-0723">Serine/threonine-protein kinase</keyword>
<evidence type="ECO:0000256" key="7">
    <source>
        <dbReference type="ARBA" id="ARBA00047899"/>
    </source>
</evidence>
<keyword evidence="6 9" id="KW-0067">ATP-binding</keyword>
<gene>
    <name evidence="11" type="ORF">PENCOP_c002G02781</name>
</gene>
<dbReference type="InterPro" id="IPR011009">
    <property type="entry name" value="Kinase-like_dom_sf"/>
</dbReference>
<accession>A0A1V6V0W8</accession>
<evidence type="ECO:0000313" key="11">
    <source>
        <dbReference type="EMBL" id="OQE44139.1"/>
    </source>
</evidence>
<dbReference type="EC" id="2.7.11.1" evidence="1"/>
<dbReference type="STRING" id="36646.A0A1V6V0W8"/>
<sequence length="115" mass="12514">MSTSSPPTPLPRGPVDDELKSKAITSPCELVEDYCPGGYHPVALGDVFDDQYKVIRKLGEGSYAAVWLAHDLRNSGYVALKILVSEISGSTSKIRTLRHIVKVTPVKGARHITHC</sequence>
<proteinExistence type="predicted"/>
<evidence type="ECO:0000313" key="12">
    <source>
        <dbReference type="Proteomes" id="UP000191500"/>
    </source>
</evidence>
<dbReference type="PANTHER" id="PTHR47634">
    <property type="entry name" value="PROTEIN KINASE DOMAIN-CONTAINING PROTEIN-RELATED"/>
    <property type="match status" value="1"/>
</dbReference>
<feature type="region of interest" description="Disordered" evidence="10">
    <location>
        <begin position="1"/>
        <end position="20"/>
    </location>
</feature>
<dbReference type="GO" id="GO:0000245">
    <property type="term" value="P:spliceosomal complex assembly"/>
    <property type="evidence" value="ECO:0007669"/>
    <property type="project" value="TreeGrafter"/>
</dbReference>
<dbReference type="GO" id="GO:0050684">
    <property type="term" value="P:regulation of mRNA processing"/>
    <property type="evidence" value="ECO:0007669"/>
    <property type="project" value="TreeGrafter"/>
</dbReference>
<feature type="binding site" evidence="9">
    <location>
        <position position="81"/>
    </location>
    <ligand>
        <name>ATP</name>
        <dbReference type="ChEBI" id="CHEBI:30616"/>
    </ligand>
</feature>
<comment type="caution">
    <text evidence="11">The sequence shown here is derived from an EMBL/GenBank/DDBJ whole genome shotgun (WGS) entry which is preliminary data.</text>
</comment>
<dbReference type="GO" id="GO:0004674">
    <property type="term" value="F:protein serine/threonine kinase activity"/>
    <property type="evidence" value="ECO:0007669"/>
    <property type="project" value="UniProtKB-KW"/>
</dbReference>
<evidence type="ECO:0000256" key="3">
    <source>
        <dbReference type="ARBA" id="ARBA00022679"/>
    </source>
</evidence>
<organism evidence="11 12">
    <name type="scientific">Penicillium coprophilum</name>
    <dbReference type="NCBI Taxonomy" id="36646"/>
    <lineage>
        <taxon>Eukaryota</taxon>
        <taxon>Fungi</taxon>
        <taxon>Dikarya</taxon>
        <taxon>Ascomycota</taxon>
        <taxon>Pezizomycotina</taxon>
        <taxon>Eurotiomycetes</taxon>
        <taxon>Eurotiomycetidae</taxon>
        <taxon>Eurotiales</taxon>
        <taxon>Aspergillaceae</taxon>
        <taxon>Penicillium</taxon>
    </lineage>
</organism>
<reference evidence="12" key="1">
    <citation type="journal article" date="2017" name="Nat. Microbiol.">
        <title>Global analysis of biosynthetic gene clusters reveals vast potential of secondary metabolite production in Penicillium species.</title>
        <authorList>
            <person name="Nielsen J.C."/>
            <person name="Grijseels S."/>
            <person name="Prigent S."/>
            <person name="Ji B."/>
            <person name="Dainat J."/>
            <person name="Nielsen K.F."/>
            <person name="Frisvad J.C."/>
            <person name="Workman M."/>
            <person name="Nielsen J."/>
        </authorList>
    </citation>
    <scope>NUCLEOTIDE SEQUENCE [LARGE SCALE GENOMIC DNA]</scope>
    <source>
        <strain evidence="12">IBT 31321</strain>
    </source>
</reference>